<protein>
    <submittedName>
        <fullName evidence="1">Uncharacterized protein</fullName>
    </submittedName>
</protein>
<reference evidence="2" key="1">
    <citation type="submission" date="2011-07" db="EMBL/GenBank/DDBJ databases">
        <title>The complete genome of Cyclobacterium marinum DSM 745.</title>
        <authorList>
            <person name="Lucas S."/>
            <person name="Han J."/>
            <person name="Lapidus A."/>
            <person name="Bruce D."/>
            <person name="Goodwin L."/>
            <person name="Pitluck S."/>
            <person name="Peters L."/>
            <person name="Kyrpides N."/>
            <person name="Mavromatis K."/>
            <person name="Ivanova N."/>
            <person name="Ovchinnikova G."/>
            <person name="Chertkov O."/>
            <person name="Detter J.C."/>
            <person name="Tapia R."/>
            <person name="Han C."/>
            <person name="Land M."/>
            <person name="Hauser L."/>
            <person name="Markowitz V."/>
            <person name="Cheng J.-F."/>
            <person name="Hugenholtz P."/>
            <person name="Woyke T."/>
            <person name="Wu D."/>
            <person name="Tindall B."/>
            <person name="Schuetze A."/>
            <person name="Brambilla E."/>
            <person name="Klenk H.-P."/>
            <person name="Eisen J.A."/>
        </authorList>
    </citation>
    <scope>NUCLEOTIDE SEQUENCE [LARGE SCALE GENOMIC DNA]</scope>
    <source>
        <strain evidence="2">ATCC 25205 / DSM 745 / LMG 13164 / NCIMB 1802</strain>
    </source>
</reference>
<keyword evidence="2" id="KW-1185">Reference proteome</keyword>
<organism evidence="1 2">
    <name type="scientific">Cyclobacterium marinum (strain ATCC 25205 / DSM 745 / LMG 13164 / NCIMB 1802)</name>
    <name type="common">Flectobacillus marinus</name>
    <dbReference type="NCBI Taxonomy" id="880070"/>
    <lineage>
        <taxon>Bacteria</taxon>
        <taxon>Pseudomonadati</taxon>
        <taxon>Bacteroidota</taxon>
        <taxon>Cytophagia</taxon>
        <taxon>Cytophagales</taxon>
        <taxon>Cyclobacteriaceae</taxon>
        <taxon>Cyclobacterium</taxon>
    </lineage>
</organism>
<dbReference type="Proteomes" id="UP000001635">
    <property type="component" value="Chromosome"/>
</dbReference>
<dbReference type="KEGG" id="cmr:Cycma_0468"/>
<sequence>MVNYTKLFRNYSRKTNYSFNFGGQFNQLRIRSLESLLHLIEYNYLK</sequence>
<evidence type="ECO:0000313" key="1">
    <source>
        <dbReference type="EMBL" id="AEL24246.1"/>
    </source>
</evidence>
<evidence type="ECO:0000313" key="2">
    <source>
        <dbReference type="Proteomes" id="UP000001635"/>
    </source>
</evidence>
<dbReference type="EMBL" id="CP002955">
    <property type="protein sequence ID" value="AEL24246.1"/>
    <property type="molecule type" value="Genomic_DNA"/>
</dbReference>
<dbReference type="AlphaFoldDB" id="G0IWQ4"/>
<accession>G0IWQ4</accession>
<gene>
    <name evidence="1" type="ordered locus">Cycma_0468</name>
</gene>
<name>G0IWQ4_CYCMS</name>
<dbReference type="STRING" id="880070.Cycma_0468"/>
<proteinExistence type="predicted"/>
<dbReference type="HOGENOM" id="CLU_3182752_0_0_10"/>